<dbReference type="PROSITE" id="PS50920">
    <property type="entry name" value="SOLCAR"/>
    <property type="match status" value="2"/>
</dbReference>
<dbReference type="SUPFAM" id="SSF103506">
    <property type="entry name" value="Mitochondrial carrier"/>
    <property type="match status" value="1"/>
</dbReference>
<dbReference type="GeneTree" id="ENSGT00940000162050"/>
<dbReference type="GO" id="GO:0015183">
    <property type="term" value="F:L-aspartate transmembrane transporter activity"/>
    <property type="evidence" value="ECO:0007669"/>
    <property type="project" value="TreeGrafter"/>
</dbReference>
<proteinExistence type="inferred from homology"/>
<dbReference type="PANTHER" id="PTHR45678">
    <property type="entry name" value="MITOCHONDRIAL 2-OXODICARBOXYLATE CARRIER 1-RELATED"/>
    <property type="match status" value="1"/>
</dbReference>
<dbReference type="GO" id="GO:0005743">
    <property type="term" value="C:mitochondrial inner membrane"/>
    <property type="evidence" value="ECO:0007669"/>
    <property type="project" value="UniProtKB-SubCell"/>
</dbReference>
<evidence type="ECO:0000256" key="7">
    <source>
        <dbReference type="ARBA" id="ARBA00023136"/>
    </source>
</evidence>
<dbReference type="Proteomes" id="UP000005225">
    <property type="component" value="Unassembled WGS sequence"/>
</dbReference>
<sequence length="295" mass="32552">VAEFLGMTCMFPVDLTKIQLQNQHGKATYKEMVDHQMKIVQTKRFLGMYRGAEMNLTWVTLEKSVKLAANDFWQLLTEDGMQGNLKMELLACGAAVCQVNGCLSYESLKIQLQDGLSLGFDLSTFLFQVLQDCLGFLPQVPFCHLHCLGAASHSGLGWSLQECGATLLRDIPFSIIYLPLFTNLNNPGFRLSFAHSFMSGCVAGSVAAVTVTPLDILKTQIQTLKKGQGDNIYSRVPACWLFLLPRKLWIQEGPSAFMKGAGCQALVIAPLFGMAQGIYFLGIRGCILNIPRPFP</sequence>
<evidence type="ECO:0000313" key="11">
    <source>
        <dbReference type="Proteomes" id="UP000005225"/>
    </source>
</evidence>
<dbReference type="HOGENOM" id="CLU_015166_3_4_1"/>
<accession>H0XRN1</accession>
<dbReference type="EMBL" id="AAQR03151202">
    <property type="status" value="NOT_ANNOTATED_CDS"/>
    <property type="molecule type" value="Genomic_DNA"/>
</dbReference>
<dbReference type="InterPro" id="IPR018108">
    <property type="entry name" value="MCP_transmembrane"/>
</dbReference>
<keyword evidence="4" id="KW-0999">Mitochondrion inner membrane</keyword>
<dbReference type="Pfam" id="PF00153">
    <property type="entry name" value="Mito_carr"/>
    <property type="match status" value="2"/>
</dbReference>
<comment type="similarity">
    <text evidence="2 9">Belongs to the mitochondrial carrier (TC 2.A.29) family.</text>
</comment>
<keyword evidence="9" id="KW-0813">Transport</keyword>
<evidence type="ECO:0008006" key="12">
    <source>
        <dbReference type="Google" id="ProtNLM"/>
    </source>
</evidence>
<comment type="subcellular location">
    <subcellularLocation>
        <location evidence="1">Mitochondrion inner membrane</location>
        <topology evidence="1">Multi-pass membrane protein</topology>
    </subcellularLocation>
</comment>
<feature type="repeat" description="Solcar" evidence="8">
    <location>
        <begin position="1"/>
        <end position="76"/>
    </location>
</feature>
<dbReference type="Gene3D" id="1.50.40.10">
    <property type="entry name" value="Mitochondrial carrier domain"/>
    <property type="match status" value="2"/>
</dbReference>
<reference evidence="11" key="1">
    <citation type="submission" date="2011-03" db="EMBL/GenBank/DDBJ databases">
        <title>Version 3 of the genome sequence of Otolemur garnettii (Bushbaby).</title>
        <authorList>
            <consortium name="The Broad Institute Genome Sequencing Platform"/>
            <person name="Di Palma F."/>
            <person name="Johnson J."/>
            <person name="Lander E.S."/>
            <person name="Lindblad-Toh K."/>
            <person name="Jaffe D.B."/>
            <person name="Gnerre S."/>
            <person name="MacCallum I."/>
            <person name="Przybylski D."/>
            <person name="Ribeiro F.J."/>
            <person name="Burton J.N."/>
            <person name="Walker B.J."/>
            <person name="Sharpe T."/>
            <person name="Hall G."/>
        </authorList>
    </citation>
    <scope>NUCLEOTIDE SEQUENCE [LARGE SCALE GENOMIC DNA]</scope>
</reference>
<dbReference type="InParanoid" id="H0XRN1"/>
<dbReference type="eggNOG" id="KOG0750">
    <property type="taxonomic scope" value="Eukaryota"/>
</dbReference>
<dbReference type="Ensembl" id="ENSOGAT00000034322.1">
    <property type="protein sequence ID" value="ENSOGAP00000018773.1"/>
    <property type="gene ID" value="ENSOGAG00000027674.1"/>
</dbReference>
<evidence type="ECO:0000256" key="4">
    <source>
        <dbReference type="ARBA" id="ARBA00022792"/>
    </source>
</evidence>
<dbReference type="InterPro" id="IPR051028">
    <property type="entry name" value="Mito_Solute_Carrier"/>
</dbReference>
<reference evidence="10" key="2">
    <citation type="submission" date="2025-08" db="UniProtKB">
        <authorList>
            <consortium name="Ensembl"/>
        </authorList>
    </citation>
    <scope>IDENTIFICATION</scope>
</reference>
<organism evidence="10 11">
    <name type="scientific">Otolemur garnettii</name>
    <name type="common">Small-eared galago</name>
    <name type="synonym">Garnett's greater bushbaby</name>
    <dbReference type="NCBI Taxonomy" id="30611"/>
    <lineage>
        <taxon>Eukaryota</taxon>
        <taxon>Metazoa</taxon>
        <taxon>Chordata</taxon>
        <taxon>Craniata</taxon>
        <taxon>Vertebrata</taxon>
        <taxon>Euteleostomi</taxon>
        <taxon>Mammalia</taxon>
        <taxon>Eutheria</taxon>
        <taxon>Euarchontoglires</taxon>
        <taxon>Primates</taxon>
        <taxon>Strepsirrhini</taxon>
        <taxon>Lorisiformes</taxon>
        <taxon>Galagidae</taxon>
        <taxon>Otolemur</taxon>
    </lineage>
</organism>
<keyword evidence="11" id="KW-1185">Reference proteome</keyword>
<reference evidence="10" key="3">
    <citation type="submission" date="2025-09" db="UniProtKB">
        <authorList>
            <consortium name="Ensembl"/>
        </authorList>
    </citation>
    <scope>IDENTIFICATION</scope>
</reference>
<evidence type="ECO:0000256" key="9">
    <source>
        <dbReference type="RuleBase" id="RU000488"/>
    </source>
</evidence>
<name>H0XRN1_OTOGA</name>
<evidence type="ECO:0000256" key="8">
    <source>
        <dbReference type="PROSITE-ProRule" id="PRU00282"/>
    </source>
</evidence>
<dbReference type="AlphaFoldDB" id="H0XRN1"/>
<keyword evidence="5" id="KW-1133">Transmembrane helix</keyword>
<protein>
    <recommendedName>
        <fullName evidence="12">Solute carrier family 25 member 18</fullName>
    </recommendedName>
</protein>
<evidence type="ECO:0000256" key="5">
    <source>
        <dbReference type="ARBA" id="ARBA00022989"/>
    </source>
</evidence>
<evidence type="ECO:0000256" key="2">
    <source>
        <dbReference type="ARBA" id="ARBA00006375"/>
    </source>
</evidence>
<evidence type="ECO:0000256" key="6">
    <source>
        <dbReference type="ARBA" id="ARBA00023128"/>
    </source>
</evidence>
<keyword evidence="7 8" id="KW-0472">Membrane</keyword>
<evidence type="ECO:0000256" key="1">
    <source>
        <dbReference type="ARBA" id="ARBA00004448"/>
    </source>
</evidence>
<feature type="repeat" description="Solcar" evidence="8">
    <location>
        <begin position="191"/>
        <end position="285"/>
    </location>
</feature>
<keyword evidence="6" id="KW-0496">Mitochondrion</keyword>
<keyword evidence="3 8" id="KW-0812">Transmembrane</keyword>
<dbReference type="PANTHER" id="PTHR45678:SF11">
    <property type="entry name" value="MITOCHONDRIAL GLUTAMATE CARRIER 2"/>
    <property type="match status" value="1"/>
</dbReference>
<dbReference type="GO" id="GO:0005313">
    <property type="term" value="F:L-glutamate transmembrane transporter activity"/>
    <property type="evidence" value="ECO:0007669"/>
    <property type="project" value="TreeGrafter"/>
</dbReference>
<evidence type="ECO:0000313" key="10">
    <source>
        <dbReference type="Ensembl" id="ENSOGAP00000018773.1"/>
    </source>
</evidence>
<dbReference type="GO" id="GO:0043490">
    <property type="term" value="P:malate-aspartate shuttle"/>
    <property type="evidence" value="ECO:0007669"/>
    <property type="project" value="TreeGrafter"/>
</dbReference>
<dbReference type="InterPro" id="IPR023395">
    <property type="entry name" value="MCP_dom_sf"/>
</dbReference>
<evidence type="ECO:0000256" key="3">
    <source>
        <dbReference type="ARBA" id="ARBA00022692"/>
    </source>
</evidence>